<evidence type="ECO:0000313" key="3">
    <source>
        <dbReference type="Proteomes" id="UP000594800"/>
    </source>
</evidence>
<keyword evidence="3" id="KW-1185">Reference proteome</keyword>
<keyword evidence="1" id="KW-1277">Toxin-antitoxin system</keyword>
<dbReference type="AlphaFoldDB" id="A0A7S9QDI8"/>
<dbReference type="EMBL" id="CP064942">
    <property type="protein sequence ID" value="QPH54935.1"/>
    <property type="molecule type" value="Genomic_DNA"/>
</dbReference>
<dbReference type="InterPro" id="IPR035093">
    <property type="entry name" value="RelE/ParE_toxin_dom_sf"/>
</dbReference>
<dbReference type="RefSeq" id="WP_196104136.1">
    <property type="nucleotide sequence ID" value="NZ_CP064942.1"/>
</dbReference>
<dbReference type="Gene3D" id="3.30.2310.20">
    <property type="entry name" value="RelE-like"/>
    <property type="match status" value="1"/>
</dbReference>
<sequence>MKTYDLTLAAEEDLRGIWDYTFGRWGLDQADTYLDRIEACCAAIGDGSAREKANDALPEDVRVLRCEHHYIFWITGDRSIVIAILHERMDLVARLKDRL</sequence>
<evidence type="ECO:0000313" key="2">
    <source>
        <dbReference type="EMBL" id="QPH54935.1"/>
    </source>
</evidence>
<name>A0A7S9QDI8_9RHOB</name>
<dbReference type="InterPro" id="IPR007712">
    <property type="entry name" value="RelE/ParE_toxin"/>
</dbReference>
<proteinExistence type="predicted"/>
<dbReference type="Pfam" id="PF05016">
    <property type="entry name" value="ParE_toxin"/>
    <property type="match status" value="1"/>
</dbReference>
<dbReference type="Proteomes" id="UP000594800">
    <property type="component" value="Chromosome"/>
</dbReference>
<gene>
    <name evidence="2" type="ORF">I0K15_03985</name>
</gene>
<dbReference type="KEGG" id="poz:I0K15_03985"/>
<reference evidence="2 3" key="1">
    <citation type="submission" date="2020-11" db="EMBL/GenBank/DDBJ databases">
        <title>Description of Pontivivens ytuae sp. nov. isolated from deep sea sediment of Mariana Trench.</title>
        <authorList>
            <person name="Wang Z."/>
            <person name="Sun Q.-L."/>
            <person name="Xu X.-D."/>
            <person name="Tang Y.-Z."/>
            <person name="Zhang J."/>
        </authorList>
    </citation>
    <scope>NUCLEOTIDE SEQUENCE [LARGE SCALE GENOMIC DNA]</scope>
    <source>
        <strain evidence="2 3">MT2928</strain>
    </source>
</reference>
<accession>A0A7S9QDI8</accession>
<protein>
    <submittedName>
        <fullName evidence="2">Type II toxin-antitoxin system RelE/ParE family toxin</fullName>
    </submittedName>
</protein>
<evidence type="ECO:0000256" key="1">
    <source>
        <dbReference type="ARBA" id="ARBA00022649"/>
    </source>
</evidence>
<organism evidence="2 3">
    <name type="scientific">Pontivivens ytuae</name>
    <dbReference type="NCBI Taxonomy" id="2789856"/>
    <lineage>
        <taxon>Bacteria</taxon>
        <taxon>Pseudomonadati</taxon>
        <taxon>Pseudomonadota</taxon>
        <taxon>Alphaproteobacteria</taxon>
        <taxon>Rhodobacterales</taxon>
        <taxon>Paracoccaceae</taxon>
        <taxon>Pontivivens</taxon>
    </lineage>
</organism>